<gene>
    <name evidence="3" type="ORF">FBZ87_103226</name>
</gene>
<evidence type="ECO:0000313" key="4">
    <source>
        <dbReference type="Proteomes" id="UP000320516"/>
    </source>
</evidence>
<evidence type="ECO:0000256" key="2">
    <source>
        <dbReference type="SAM" id="SignalP"/>
    </source>
</evidence>
<organism evidence="3 4">
    <name type="scientific">Nitrospirillum amazonense</name>
    <dbReference type="NCBI Taxonomy" id="28077"/>
    <lineage>
        <taxon>Bacteria</taxon>
        <taxon>Pseudomonadati</taxon>
        <taxon>Pseudomonadota</taxon>
        <taxon>Alphaproteobacteria</taxon>
        <taxon>Rhodospirillales</taxon>
        <taxon>Azospirillaceae</taxon>
        <taxon>Nitrospirillum</taxon>
    </lineage>
</organism>
<dbReference type="AlphaFoldDB" id="A0A560K339"/>
<feature type="signal peptide" evidence="2">
    <location>
        <begin position="1"/>
        <end position="21"/>
    </location>
</feature>
<sequence length="131" mass="13392">MRPGVLILAGVIAALSSGAWAQGTNSSATSPAANNPAGSPAAGPAAPPALKRDEVPRDIIVTPQVLPTPEEEQAYHDAEYARLKAMFGPPDLPPISRGDALSREETQNTGTVAGPKAVNCPDVVACYAPPK</sequence>
<feature type="region of interest" description="Disordered" evidence="1">
    <location>
        <begin position="21"/>
        <end position="55"/>
    </location>
</feature>
<feature type="chain" id="PRO_5021931815" evidence="2">
    <location>
        <begin position="22"/>
        <end position="131"/>
    </location>
</feature>
<protein>
    <submittedName>
        <fullName evidence="3">Uncharacterized protein</fullName>
    </submittedName>
</protein>
<feature type="region of interest" description="Disordered" evidence="1">
    <location>
        <begin position="87"/>
        <end position="116"/>
    </location>
</feature>
<comment type="caution">
    <text evidence="3">The sequence shown here is derived from an EMBL/GenBank/DDBJ whole genome shotgun (WGS) entry which is preliminary data.</text>
</comment>
<dbReference type="EMBL" id="VITV01000003">
    <property type="protein sequence ID" value="TWB77409.1"/>
    <property type="molecule type" value="Genomic_DNA"/>
</dbReference>
<evidence type="ECO:0000313" key="3">
    <source>
        <dbReference type="EMBL" id="TWB77409.1"/>
    </source>
</evidence>
<dbReference type="RefSeq" id="WP_145610032.1">
    <property type="nucleotide sequence ID" value="NZ_JARPAF010000004.1"/>
</dbReference>
<proteinExistence type="predicted"/>
<evidence type="ECO:0000256" key="1">
    <source>
        <dbReference type="SAM" id="MobiDB-lite"/>
    </source>
</evidence>
<reference evidence="3 4" key="1">
    <citation type="submission" date="2019-06" db="EMBL/GenBank/DDBJ databases">
        <title>Genomic Encyclopedia of Type Strains, Phase IV (KMG-V): Genome sequencing to study the core and pangenomes of soil and plant-associated prokaryotes.</title>
        <authorList>
            <person name="Whitman W."/>
        </authorList>
    </citation>
    <scope>NUCLEOTIDE SEQUENCE [LARGE SCALE GENOMIC DNA]</scope>
    <source>
        <strain evidence="3 4">BR 12005</strain>
    </source>
</reference>
<name>A0A560K339_9PROT</name>
<accession>A0A560K339</accession>
<dbReference type="Proteomes" id="UP000320516">
    <property type="component" value="Unassembled WGS sequence"/>
</dbReference>
<feature type="compositionally biased region" description="Low complexity" evidence="1">
    <location>
        <begin position="23"/>
        <end position="44"/>
    </location>
</feature>
<keyword evidence="2" id="KW-0732">Signal</keyword>